<dbReference type="EMBL" id="CADCVS010000257">
    <property type="protein sequence ID" value="CAA9501575.1"/>
    <property type="molecule type" value="Genomic_DNA"/>
</dbReference>
<dbReference type="AlphaFoldDB" id="A0A6J4SQ40"/>
<proteinExistence type="predicted"/>
<reference evidence="1" key="1">
    <citation type="submission" date="2020-02" db="EMBL/GenBank/DDBJ databases">
        <authorList>
            <person name="Meier V. D."/>
        </authorList>
    </citation>
    <scope>NUCLEOTIDE SEQUENCE</scope>
    <source>
        <strain evidence="1">AVDCRST_MAG30</strain>
    </source>
</reference>
<sequence length="92" mass="9347">MDGAADVGAEDVVDELVLRDARQPGEGGGDDDRAEVVAAARQVGHLGAGVGDPGLDPGLQLVGRRHSPSSVATAILTEALDDSPHRERSPAT</sequence>
<protein>
    <submittedName>
        <fullName evidence="1">Uncharacterized protein</fullName>
    </submittedName>
</protein>
<accession>A0A6J4SQ40</accession>
<organism evidence="1">
    <name type="scientific">uncultured Solirubrobacteraceae bacterium</name>
    <dbReference type="NCBI Taxonomy" id="1162706"/>
    <lineage>
        <taxon>Bacteria</taxon>
        <taxon>Bacillati</taxon>
        <taxon>Actinomycetota</taxon>
        <taxon>Thermoleophilia</taxon>
        <taxon>Solirubrobacterales</taxon>
        <taxon>Solirubrobacteraceae</taxon>
        <taxon>environmental samples</taxon>
    </lineage>
</organism>
<gene>
    <name evidence="1" type="ORF">AVDCRST_MAG30-1950</name>
</gene>
<name>A0A6J4SQ40_9ACTN</name>
<evidence type="ECO:0000313" key="1">
    <source>
        <dbReference type="EMBL" id="CAA9501575.1"/>
    </source>
</evidence>